<dbReference type="InterPro" id="IPR007816">
    <property type="entry name" value="ResB-like_domain"/>
</dbReference>
<dbReference type="RefSeq" id="WP_335961261.1">
    <property type="nucleotide sequence ID" value="NZ_JAXBLX010000015.1"/>
</dbReference>
<keyword evidence="3" id="KW-0201">Cytochrome c-type biogenesis</keyword>
<keyword evidence="2 6" id="KW-0812">Transmembrane</keyword>
<organism evidence="8 9">
    <name type="scientific">Halalkalibacter kiskunsagensis</name>
    <dbReference type="NCBI Taxonomy" id="1548599"/>
    <lineage>
        <taxon>Bacteria</taxon>
        <taxon>Bacillati</taxon>
        <taxon>Bacillota</taxon>
        <taxon>Bacilli</taxon>
        <taxon>Bacillales</taxon>
        <taxon>Bacillaceae</taxon>
        <taxon>Halalkalibacter</taxon>
    </lineage>
</organism>
<keyword evidence="5 6" id="KW-0472">Membrane</keyword>
<dbReference type="EMBL" id="JBHLUX010000090">
    <property type="protein sequence ID" value="MFC0472952.1"/>
    <property type="molecule type" value="Genomic_DNA"/>
</dbReference>
<reference evidence="8 9" key="1">
    <citation type="submission" date="2024-09" db="EMBL/GenBank/DDBJ databases">
        <authorList>
            <person name="Sun Q."/>
            <person name="Mori K."/>
        </authorList>
    </citation>
    <scope>NUCLEOTIDE SEQUENCE [LARGE SCALE GENOMIC DNA]</scope>
    <source>
        <strain evidence="8 9">NCAIM B.02610</strain>
    </source>
</reference>
<feature type="domain" description="ResB-like" evidence="7">
    <location>
        <begin position="65"/>
        <end position="518"/>
    </location>
</feature>
<evidence type="ECO:0000256" key="1">
    <source>
        <dbReference type="ARBA" id="ARBA00004141"/>
    </source>
</evidence>
<feature type="transmembrane region" description="Helical" evidence="6">
    <location>
        <begin position="124"/>
        <end position="146"/>
    </location>
</feature>
<dbReference type="PANTHER" id="PTHR31566:SF0">
    <property type="entry name" value="CYTOCHROME C BIOGENESIS PROTEIN CCS1, CHLOROPLASTIC"/>
    <property type="match status" value="1"/>
</dbReference>
<dbReference type="InterPro" id="IPR023494">
    <property type="entry name" value="Cyt_c_bgen_Ccs1/CcsB/ResB"/>
</dbReference>
<evidence type="ECO:0000259" key="7">
    <source>
        <dbReference type="Pfam" id="PF05140"/>
    </source>
</evidence>
<accession>A0ABV6KJ20</accession>
<evidence type="ECO:0000256" key="3">
    <source>
        <dbReference type="ARBA" id="ARBA00022748"/>
    </source>
</evidence>
<feature type="transmembrane region" description="Helical" evidence="6">
    <location>
        <begin position="467"/>
        <end position="488"/>
    </location>
</feature>
<evidence type="ECO:0000313" key="8">
    <source>
        <dbReference type="EMBL" id="MFC0472952.1"/>
    </source>
</evidence>
<feature type="transmembrane region" description="Helical" evidence="6">
    <location>
        <begin position="216"/>
        <end position="234"/>
    </location>
</feature>
<keyword evidence="4 6" id="KW-1133">Transmembrane helix</keyword>
<evidence type="ECO:0000256" key="4">
    <source>
        <dbReference type="ARBA" id="ARBA00022989"/>
    </source>
</evidence>
<evidence type="ECO:0000256" key="5">
    <source>
        <dbReference type="ARBA" id="ARBA00023136"/>
    </source>
</evidence>
<evidence type="ECO:0000256" key="6">
    <source>
        <dbReference type="SAM" id="Phobius"/>
    </source>
</evidence>
<sequence length="547" mass="63151">MSKFTCECGYENPRGTFVCESCGKPVEENEQKEKLLDMKYEGVARRSQTYTTTFIDKVWMSFSSVKVGIWIIVVTLLASAIGTIYPQEMYIPPTVNPANHYADEYGVMGQMYYQLGFHNLYSSWWYMLLIAALGISIFIASVDRFFPLYRALKTQRVSRHANFLKRQRVYGTSEVDDIDRSFDLAIEKLKEKNYNISKENGNIVAEKGRFARWGPYINHIGLIIFLIGCMLRYFPGMYVDEHMWIREGETTVVPSTGGKYHVGNEEFLIELYDEDDEVFKEAMQRAGGPVVKTYQTDAVLYEREDTGAVGSEGELIEVDRKKIRVNDPMKFDSFALYQVDYKLHELNTMSFTLENKETSETFGRVDIDLFNPQSVYDLGNGYRIEIREYFPDYFMNSSNIPTTRSQIPDNPVFIFEMYTPETPEGEVSFVGIRTNLEPVGENNYKMTFVDVETKHVSALIVRKDHTLPFLIIGGIIFMIGLVQSSYWAHRRIWLQRIDGKVWVAGHTNKNYLALRKDIEFAIADTGISTPIDQVEEEEKEITKDKNN</sequence>
<dbReference type="Pfam" id="PF05140">
    <property type="entry name" value="ResB"/>
    <property type="match status" value="1"/>
</dbReference>
<name>A0ABV6KJ20_9BACI</name>
<dbReference type="Proteomes" id="UP001589838">
    <property type="component" value="Unassembled WGS sequence"/>
</dbReference>
<evidence type="ECO:0000313" key="9">
    <source>
        <dbReference type="Proteomes" id="UP001589838"/>
    </source>
</evidence>
<proteinExistence type="predicted"/>
<comment type="caution">
    <text evidence="8">The sequence shown here is derived from an EMBL/GenBank/DDBJ whole genome shotgun (WGS) entry which is preliminary data.</text>
</comment>
<keyword evidence="9" id="KW-1185">Reference proteome</keyword>
<feature type="transmembrane region" description="Helical" evidence="6">
    <location>
        <begin position="67"/>
        <end position="85"/>
    </location>
</feature>
<gene>
    <name evidence="8" type="ORF">ACFFHM_21285</name>
</gene>
<protein>
    <submittedName>
        <fullName evidence="8">Cytochrome c biogenesis protein ResB</fullName>
    </submittedName>
</protein>
<evidence type="ECO:0000256" key="2">
    <source>
        <dbReference type="ARBA" id="ARBA00022692"/>
    </source>
</evidence>
<comment type="subcellular location">
    <subcellularLocation>
        <location evidence="1">Membrane</location>
        <topology evidence="1">Multi-pass membrane protein</topology>
    </subcellularLocation>
</comment>
<dbReference type="PANTHER" id="PTHR31566">
    <property type="entry name" value="CYTOCHROME C BIOGENESIS PROTEIN CCS1, CHLOROPLASTIC"/>
    <property type="match status" value="1"/>
</dbReference>